<dbReference type="PATRIC" id="fig|76731.3.peg.3978"/>
<dbReference type="PROSITE" id="PS51257">
    <property type="entry name" value="PROKAR_LIPOPROTEIN"/>
    <property type="match status" value="1"/>
</dbReference>
<evidence type="ECO:0000256" key="6">
    <source>
        <dbReference type="SAM" id="SignalP"/>
    </source>
</evidence>
<dbReference type="InterPro" id="IPR014274">
    <property type="entry name" value="PPIase_EpsD"/>
</dbReference>
<evidence type="ECO:0000256" key="2">
    <source>
        <dbReference type="ARBA" id="ARBA00007656"/>
    </source>
</evidence>
<keyword evidence="6" id="KW-0732">Signal</keyword>
<dbReference type="Gene3D" id="3.10.50.40">
    <property type="match status" value="1"/>
</dbReference>
<feature type="compositionally biased region" description="Polar residues" evidence="5">
    <location>
        <begin position="306"/>
        <end position="319"/>
    </location>
</feature>
<feature type="signal peptide" evidence="6">
    <location>
        <begin position="1"/>
        <end position="29"/>
    </location>
</feature>
<comment type="catalytic activity">
    <reaction evidence="1">
        <text>[protein]-peptidylproline (omega=180) = [protein]-peptidylproline (omega=0)</text>
        <dbReference type="Rhea" id="RHEA:16237"/>
        <dbReference type="Rhea" id="RHEA-COMP:10747"/>
        <dbReference type="Rhea" id="RHEA-COMP:10748"/>
        <dbReference type="ChEBI" id="CHEBI:83833"/>
        <dbReference type="ChEBI" id="CHEBI:83834"/>
        <dbReference type="EC" id="5.2.1.8"/>
    </reaction>
</comment>
<keyword evidence="4" id="KW-0697">Rotamase</keyword>
<dbReference type="Gene3D" id="1.10.8.1040">
    <property type="match status" value="1"/>
</dbReference>
<dbReference type="KEGG" id="rdp:RD2015_3886"/>
<dbReference type="NCBIfam" id="TIGR02925">
    <property type="entry name" value="cis_trans_EpsD"/>
    <property type="match status" value="1"/>
</dbReference>
<dbReference type="Pfam" id="PF13145">
    <property type="entry name" value="Rotamase_2"/>
    <property type="match status" value="1"/>
</dbReference>
<dbReference type="EC" id="5.2.1.8" evidence="3"/>
<dbReference type="SUPFAM" id="SSF109998">
    <property type="entry name" value="Triger factor/SurA peptide-binding domain-like"/>
    <property type="match status" value="1"/>
</dbReference>
<gene>
    <name evidence="8" type="ORF">RD2015_3886</name>
</gene>
<dbReference type="Proteomes" id="UP000060699">
    <property type="component" value="Chromosome"/>
</dbReference>
<dbReference type="GO" id="GO:0003755">
    <property type="term" value="F:peptidyl-prolyl cis-trans isomerase activity"/>
    <property type="evidence" value="ECO:0007669"/>
    <property type="project" value="UniProtKB-KW"/>
</dbReference>
<sequence length="325" mass="35663" precursor="true">MNLKRKRFNCNGFRLAGLTAAAMVAIALAACGGGSGAKASQTAAKVNKEEITVHQINYVLQRQPNLKKEQVEPASRQILERLIDQELLVQKAQDLKLDRDPRVVQQIETAKREIIARAYAERLGEKATKPSNEEISKYFNDNPALFTERRIYNVQELNIEARPEQLDEIRARLNDAKTLTDFVEYLKSNDIKFVGTQSVRAAEQVAAGSLKVLSQMKDGQHAAAPSPNGLMVIYLAGSRLQPVTLEQARPAIEGFLLGQRRMQLITQDVKTLRDNAKIEYVGKFAEAAASSPTPTPALTPDPVTEPASSATGLDNSTISKGLGIK</sequence>
<evidence type="ECO:0000256" key="4">
    <source>
        <dbReference type="ARBA" id="ARBA00023110"/>
    </source>
</evidence>
<dbReference type="EMBL" id="CP013729">
    <property type="protein sequence ID" value="ALV08337.1"/>
    <property type="molecule type" value="Genomic_DNA"/>
</dbReference>
<reference evidence="8 9" key="1">
    <citation type="submission" date="2015-12" db="EMBL/GenBank/DDBJ databases">
        <title>Complete genome of Roseateles depolymerans KCTC 42856.</title>
        <authorList>
            <person name="Kim K.M."/>
        </authorList>
    </citation>
    <scope>NUCLEOTIDE SEQUENCE [LARGE SCALE GENOMIC DNA]</scope>
    <source>
        <strain evidence="8 9">KCTC 42856</strain>
    </source>
</reference>
<keyword evidence="8" id="KW-0413">Isomerase</keyword>
<dbReference type="InterPro" id="IPR000297">
    <property type="entry name" value="PPIase_PpiC"/>
</dbReference>
<comment type="similarity">
    <text evidence="2">Belongs to the PpiC/parvulin rotamase family.</text>
</comment>
<dbReference type="PANTHER" id="PTHR47245:SF2">
    <property type="entry name" value="PEPTIDYL-PROLYL CIS-TRANS ISOMERASE HP_0175-RELATED"/>
    <property type="match status" value="1"/>
</dbReference>
<keyword evidence="9" id="KW-1185">Reference proteome</keyword>
<evidence type="ECO:0000313" key="9">
    <source>
        <dbReference type="Proteomes" id="UP000060699"/>
    </source>
</evidence>
<dbReference type="RefSeq" id="WP_058936320.1">
    <property type="nucleotide sequence ID" value="NZ_CP013729.1"/>
</dbReference>
<feature type="domain" description="PpiC" evidence="7">
    <location>
        <begin position="130"/>
        <end position="250"/>
    </location>
</feature>
<dbReference type="InterPro" id="IPR027304">
    <property type="entry name" value="Trigger_fact/SurA_dom_sf"/>
</dbReference>
<dbReference type="Gene3D" id="1.10.4030.10">
    <property type="entry name" value="Porin chaperone SurA, peptide-binding domain"/>
    <property type="match status" value="1"/>
</dbReference>
<evidence type="ECO:0000256" key="5">
    <source>
        <dbReference type="SAM" id="MobiDB-lite"/>
    </source>
</evidence>
<dbReference type="AlphaFoldDB" id="A0A0U2U8P1"/>
<name>A0A0U2U8P1_9BURK</name>
<dbReference type="OrthoDB" id="5564407at2"/>
<organism evidence="8 9">
    <name type="scientific">Roseateles depolymerans</name>
    <dbReference type="NCBI Taxonomy" id="76731"/>
    <lineage>
        <taxon>Bacteria</taxon>
        <taxon>Pseudomonadati</taxon>
        <taxon>Pseudomonadota</taxon>
        <taxon>Betaproteobacteria</taxon>
        <taxon>Burkholderiales</taxon>
        <taxon>Sphaerotilaceae</taxon>
        <taxon>Roseateles</taxon>
    </lineage>
</organism>
<evidence type="ECO:0000313" key="8">
    <source>
        <dbReference type="EMBL" id="ALV08337.1"/>
    </source>
</evidence>
<feature type="region of interest" description="Disordered" evidence="5">
    <location>
        <begin position="289"/>
        <end position="325"/>
    </location>
</feature>
<dbReference type="InterPro" id="IPR046357">
    <property type="entry name" value="PPIase_dom_sf"/>
</dbReference>
<dbReference type="InterPro" id="IPR050245">
    <property type="entry name" value="PrsA_foldase"/>
</dbReference>
<accession>A0A0U2U8P1</accession>
<dbReference type="PANTHER" id="PTHR47245">
    <property type="entry name" value="PEPTIDYLPROLYL ISOMERASE"/>
    <property type="match status" value="1"/>
</dbReference>
<evidence type="ECO:0000256" key="3">
    <source>
        <dbReference type="ARBA" id="ARBA00013194"/>
    </source>
</evidence>
<dbReference type="Pfam" id="PF13624">
    <property type="entry name" value="SurA_N_3"/>
    <property type="match status" value="1"/>
</dbReference>
<dbReference type="STRING" id="76731.RD2015_3886"/>
<proteinExistence type="inferred from homology"/>
<protein>
    <recommendedName>
        <fullName evidence="3">peptidylprolyl isomerase</fullName>
        <ecNumber evidence="3">5.2.1.8</ecNumber>
    </recommendedName>
</protein>
<evidence type="ECO:0000259" key="7">
    <source>
        <dbReference type="Pfam" id="PF13145"/>
    </source>
</evidence>
<evidence type="ECO:0000256" key="1">
    <source>
        <dbReference type="ARBA" id="ARBA00000971"/>
    </source>
</evidence>
<feature type="chain" id="PRO_5043321410" description="peptidylprolyl isomerase" evidence="6">
    <location>
        <begin position="30"/>
        <end position="325"/>
    </location>
</feature>